<dbReference type="GO" id="GO:0003676">
    <property type="term" value="F:nucleic acid binding"/>
    <property type="evidence" value="ECO:0007669"/>
    <property type="project" value="InterPro"/>
</dbReference>
<evidence type="ECO:0000259" key="1">
    <source>
        <dbReference type="Pfam" id="PF03184"/>
    </source>
</evidence>
<dbReference type="OrthoDB" id="162969at2759"/>
<reference evidence="2 3" key="1">
    <citation type="journal article" date="2016" name="Mol. Biol. Evol.">
        <title>Comparative Genomics of Early-Diverging Mushroom-Forming Fungi Provides Insights into the Origins of Lignocellulose Decay Capabilities.</title>
        <authorList>
            <person name="Nagy L.G."/>
            <person name="Riley R."/>
            <person name="Tritt A."/>
            <person name="Adam C."/>
            <person name="Daum C."/>
            <person name="Floudas D."/>
            <person name="Sun H."/>
            <person name="Yadav J.S."/>
            <person name="Pangilinan J."/>
            <person name="Larsson K.H."/>
            <person name="Matsuura K."/>
            <person name="Barry K."/>
            <person name="Labutti K."/>
            <person name="Kuo R."/>
            <person name="Ohm R.A."/>
            <person name="Bhattacharya S.S."/>
            <person name="Shirouzu T."/>
            <person name="Yoshinaga Y."/>
            <person name="Martin F.M."/>
            <person name="Grigoriev I.V."/>
            <person name="Hibbett D.S."/>
        </authorList>
    </citation>
    <scope>NUCLEOTIDE SEQUENCE [LARGE SCALE GENOMIC DNA]</scope>
    <source>
        <strain evidence="2 3">CBS 109695</strain>
    </source>
</reference>
<dbReference type="InterPro" id="IPR004875">
    <property type="entry name" value="DDE_SF_endonuclease_dom"/>
</dbReference>
<keyword evidence="3" id="KW-1185">Reference proteome</keyword>
<dbReference type="EMBL" id="KV417727">
    <property type="protein sequence ID" value="KZP08232.1"/>
    <property type="molecule type" value="Genomic_DNA"/>
</dbReference>
<feature type="domain" description="DDE-1" evidence="1">
    <location>
        <begin position="2"/>
        <end position="70"/>
    </location>
</feature>
<protein>
    <recommendedName>
        <fullName evidence="1">DDE-1 domain-containing protein</fullName>
    </recommendedName>
</protein>
<dbReference type="AlphaFoldDB" id="A0A165X5Q2"/>
<sequence length="184" mass="20297">MNLTAHVQPLDAGIIKSFKGHYRHLFVEHTVNQYDSVITSTLIYKLNQLEAMQLVAQAWDAATAKTIANCGRKSGILPPIQMIAPPEDTEPISLSLELLLSPPGEHGSIHAPITDKEIYQKVLKFEEVEGFAEVNDKPIQEEWLSRTEALNAIATLQKYAIAMEDLVARKLEGILGSFCTSGSL</sequence>
<dbReference type="Pfam" id="PF03184">
    <property type="entry name" value="DDE_1"/>
    <property type="match status" value="1"/>
</dbReference>
<proteinExistence type="predicted"/>
<dbReference type="Proteomes" id="UP000076532">
    <property type="component" value="Unassembled WGS sequence"/>
</dbReference>
<gene>
    <name evidence="2" type="ORF">FIBSPDRAFT_964969</name>
</gene>
<dbReference type="STRING" id="436010.A0A165X5Q2"/>
<evidence type="ECO:0000313" key="2">
    <source>
        <dbReference type="EMBL" id="KZP08232.1"/>
    </source>
</evidence>
<organism evidence="2 3">
    <name type="scientific">Athelia psychrophila</name>
    <dbReference type="NCBI Taxonomy" id="1759441"/>
    <lineage>
        <taxon>Eukaryota</taxon>
        <taxon>Fungi</taxon>
        <taxon>Dikarya</taxon>
        <taxon>Basidiomycota</taxon>
        <taxon>Agaricomycotina</taxon>
        <taxon>Agaricomycetes</taxon>
        <taxon>Agaricomycetidae</taxon>
        <taxon>Atheliales</taxon>
        <taxon>Atheliaceae</taxon>
        <taxon>Athelia</taxon>
    </lineage>
</organism>
<name>A0A165X5Q2_9AGAM</name>
<evidence type="ECO:0000313" key="3">
    <source>
        <dbReference type="Proteomes" id="UP000076532"/>
    </source>
</evidence>
<accession>A0A165X5Q2</accession>